<protein>
    <submittedName>
        <fullName evidence="1">Uncharacterized protein</fullName>
    </submittedName>
</protein>
<reference evidence="1 2" key="1">
    <citation type="journal article" date="2014" name="Genome Biol. Evol.">
        <title>The genome of the myxosporean Thelohanellus kitauei shows adaptations to nutrient acquisition within its fish host.</title>
        <authorList>
            <person name="Yang Y."/>
            <person name="Xiong J."/>
            <person name="Zhou Z."/>
            <person name="Huo F."/>
            <person name="Miao W."/>
            <person name="Ran C."/>
            <person name="Liu Y."/>
            <person name="Zhang J."/>
            <person name="Feng J."/>
            <person name="Wang M."/>
            <person name="Wang M."/>
            <person name="Wang L."/>
            <person name="Yao B."/>
        </authorList>
    </citation>
    <scope>NUCLEOTIDE SEQUENCE [LARGE SCALE GENOMIC DNA]</scope>
    <source>
        <strain evidence="1">Wuqing</strain>
    </source>
</reference>
<accession>A0A0C2IEE6</accession>
<dbReference type="EMBL" id="JWZT01004627">
    <property type="protein sequence ID" value="KII63623.1"/>
    <property type="molecule type" value="Genomic_DNA"/>
</dbReference>
<name>A0A0C2IEE6_THEKT</name>
<evidence type="ECO:0000313" key="2">
    <source>
        <dbReference type="Proteomes" id="UP000031668"/>
    </source>
</evidence>
<dbReference type="Proteomes" id="UP000031668">
    <property type="component" value="Unassembled WGS sequence"/>
</dbReference>
<gene>
    <name evidence="1" type="ORF">RF11_06662</name>
</gene>
<evidence type="ECO:0000313" key="1">
    <source>
        <dbReference type="EMBL" id="KII63623.1"/>
    </source>
</evidence>
<proteinExistence type="predicted"/>
<organism evidence="1 2">
    <name type="scientific">Thelohanellus kitauei</name>
    <name type="common">Myxosporean</name>
    <dbReference type="NCBI Taxonomy" id="669202"/>
    <lineage>
        <taxon>Eukaryota</taxon>
        <taxon>Metazoa</taxon>
        <taxon>Cnidaria</taxon>
        <taxon>Myxozoa</taxon>
        <taxon>Myxosporea</taxon>
        <taxon>Bivalvulida</taxon>
        <taxon>Platysporina</taxon>
        <taxon>Myxobolidae</taxon>
        <taxon>Thelohanellus</taxon>
    </lineage>
</organism>
<sequence length="274" mass="30901">MYTAIQAVTKYVVVGKDGSVVREFTKNEAGKLLLTSSKYRSDIDITGEYKDEKAKIPDTKPSKIQVELNVEKTVGIGRPIKYQVKVANTSPNSHTVMCLSLELRNQFGKNVLEEPLTRSLVFTDKDTTLEGAFEIDLTSASFDFTTSSVYWGLRVFDADTNRFKTVVKNSSIEPLFEGSVKKVDKVDSSDKCAHDIEVQMKNNSSLKLEGVRIVVLMSHSNKLLKEEWIHFEPLEAKKLEFHLENMSRGYKKIRVCASYGATFQEVGSLKYVSF</sequence>
<keyword evidence="2" id="KW-1185">Reference proteome</keyword>
<comment type="caution">
    <text evidence="1">The sequence shown here is derived from an EMBL/GenBank/DDBJ whole genome shotgun (WGS) entry which is preliminary data.</text>
</comment>
<dbReference type="AlphaFoldDB" id="A0A0C2IEE6"/>